<dbReference type="AlphaFoldDB" id="A0A5B7GMA6"/>
<dbReference type="EMBL" id="VSRR010015434">
    <property type="protein sequence ID" value="MPC58168.1"/>
    <property type="molecule type" value="Genomic_DNA"/>
</dbReference>
<name>A0A5B7GMA6_PORTR</name>
<accession>A0A5B7GMA6</accession>
<evidence type="ECO:0000313" key="2">
    <source>
        <dbReference type="EMBL" id="MPC58168.1"/>
    </source>
</evidence>
<organism evidence="2 3">
    <name type="scientific">Portunus trituberculatus</name>
    <name type="common">Swimming crab</name>
    <name type="synonym">Neptunus trituberculatus</name>
    <dbReference type="NCBI Taxonomy" id="210409"/>
    <lineage>
        <taxon>Eukaryota</taxon>
        <taxon>Metazoa</taxon>
        <taxon>Ecdysozoa</taxon>
        <taxon>Arthropoda</taxon>
        <taxon>Crustacea</taxon>
        <taxon>Multicrustacea</taxon>
        <taxon>Malacostraca</taxon>
        <taxon>Eumalacostraca</taxon>
        <taxon>Eucarida</taxon>
        <taxon>Decapoda</taxon>
        <taxon>Pleocyemata</taxon>
        <taxon>Brachyura</taxon>
        <taxon>Eubrachyura</taxon>
        <taxon>Portunoidea</taxon>
        <taxon>Portunidae</taxon>
        <taxon>Portuninae</taxon>
        <taxon>Portunus</taxon>
    </lineage>
</organism>
<comment type="caution">
    <text evidence="2">The sequence shown here is derived from an EMBL/GenBank/DDBJ whole genome shotgun (WGS) entry which is preliminary data.</text>
</comment>
<proteinExistence type="predicted"/>
<feature type="region of interest" description="Disordered" evidence="1">
    <location>
        <begin position="1"/>
        <end position="34"/>
    </location>
</feature>
<dbReference type="Proteomes" id="UP000324222">
    <property type="component" value="Unassembled WGS sequence"/>
</dbReference>
<evidence type="ECO:0000256" key="1">
    <source>
        <dbReference type="SAM" id="MobiDB-lite"/>
    </source>
</evidence>
<reference evidence="2 3" key="1">
    <citation type="submission" date="2019-05" db="EMBL/GenBank/DDBJ databases">
        <title>Another draft genome of Portunus trituberculatus and its Hox gene families provides insights of decapod evolution.</title>
        <authorList>
            <person name="Jeong J.-H."/>
            <person name="Song I."/>
            <person name="Kim S."/>
            <person name="Choi T."/>
            <person name="Kim D."/>
            <person name="Ryu S."/>
            <person name="Kim W."/>
        </authorList>
    </citation>
    <scope>NUCLEOTIDE SEQUENCE [LARGE SCALE GENOMIC DNA]</scope>
    <source>
        <tissue evidence="2">Muscle</tissue>
    </source>
</reference>
<sequence>MKDGSAGEGDSLGKRHTIQVTGRRPGPPSNYPASSPCILLDALRRLGNGGKKQNKIHKERLTICRVLERSPVWQVAVPHVSLASRSA</sequence>
<gene>
    <name evidence="2" type="ORF">E2C01_052163</name>
</gene>
<protein>
    <submittedName>
        <fullName evidence="2">Uncharacterized protein</fullName>
    </submittedName>
</protein>
<evidence type="ECO:0000313" key="3">
    <source>
        <dbReference type="Proteomes" id="UP000324222"/>
    </source>
</evidence>
<keyword evidence="3" id="KW-1185">Reference proteome</keyword>